<sequence>MHSRLWLGTTTSSTATRCSWRYRSCSRVWR</sequence>
<proteinExistence type="predicted"/>
<name>A0A0A9BLN5_ARUDO</name>
<evidence type="ECO:0000313" key="1">
    <source>
        <dbReference type="EMBL" id="JAD63068.1"/>
    </source>
</evidence>
<dbReference type="EMBL" id="GBRH01234827">
    <property type="protein sequence ID" value="JAD63068.1"/>
    <property type="molecule type" value="Transcribed_RNA"/>
</dbReference>
<protein>
    <submittedName>
        <fullName evidence="1">Uncharacterized protein</fullName>
    </submittedName>
</protein>
<reference evidence="1" key="1">
    <citation type="submission" date="2014-09" db="EMBL/GenBank/DDBJ databases">
        <authorList>
            <person name="Magalhaes I.L.F."/>
            <person name="Oliveira U."/>
            <person name="Santos F.R."/>
            <person name="Vidigal T.H.D.A."/>
            <person name="Brescovit A.D."/>
            <person name="Santos A.J."/>
        </authorList>
    </citation>
    <scope>NUCLEOTIDE SEQUENCE</scope>
    <source>
        <tissue evidence="1">Shoot tissue taken approximately 20 cm above the soil surface</tissue>
    </source>
</reference>
<dbReference type="AlphaFoldDB" id="A0A0A9BLN5"/>
<accession>A0A0A9BLN5</accession>
<organism evidence="1">
    <name type="scientific">Arundo donax</name>
    <name type="common">Giant reed</name>
    <name type="synonym">Donax arundinaceus</name>
    <dbReference type="NCBI Taxonomy" id="35708"/>
    <lineage>
        <taxon>Eukaryota</taxon>
        <taxon>Viridiplantae</taxon>
        <taxon>Streptophyta</taxon>
        <taxon>Embryophyta</taxon>
        <taxon>Tracheophyta</taxon>
        <taxon>Spermatophyta</taxon>
        <taxon>Magnoliopsida</taxon>
        <taxon>Liliopsida</taxon>
        <taxon>Poales</taxon>
        <taxon>Poaceae</taxon>
        <taxon>PACMAD clade</taxon>
        <taxon>Arundinoideae</taxon>
        <taxon>Arundineae</taxon>
        <taxon>Arundo</taxon>
    </lineage>
</organism>
<reference evidence="1" key="2">
    <citation type="journal article" date="2015" name="Data Brief">
        <title>Shoot transcriptome of the giant reed, Arundo donax.</title>
        <authorList>
            <person name="Barrero R.A."/>
            <person name="Guerrero F.D."/>
            <person name="Moolhuijzen P."/>
            <person name="Goolsby J.A."/>
            <person name="Tidwell J."/>
            <person name="Bellgard S.E."/>
            <person name="Bellgard M.I."/>
        </authorList>
    </citation>
    <scope>NUCLEOTIDE SEQUENCE</scope>
    <source>
        <tissue evidence="1">Shoot tissue taken approximately 20 cm above the soil surface</tissue>
    </source>
</reference>